<evidence type="ECO:0000256" key="1">
    <source>
        <dbReference type="ARBA" id="ARBA00022553"/>
    </source>
</evidence>
<evidence type="ECO:0000256" key="3">
    <source>
        <dbReference type="ARBA" id="ARBA00023125"/>
    </source>
</evidence>
<dbReference type="Proteomes" id="UP001264980">
    <property type="component" value="Unassembled WGS sequence"/>
</dbReference>
<evidence type="ECO:0000259" key="7">
    <source>
        <dbReference type="PROSITE" id="PS50110"/>
    </source>
</evidence>
<dbReference type="InterPro" id="IPR058245">
    <property type="entry name" value="NreC/VraR/RcsB-like_REC"/>
</dbReference>
<accession>A0ABU1R7S2</accession>
<dbReference type="PRINTS" id="PR00038">
    <property type="entry name" value="HTHLUXR"/>
</dbReference>
<dbReference type="PANTHER" id="PTHR43214:SF41">
    <property type="entry name" value="NITRATE_NITRITE RESPONSE REGULATOR PROTEIN NARP"/>
    <property type="match status" value="1"/>
</dbReference>
<keyword evidence="1 5" id="KW-0597">Phosphoprotein</keyword>
<dbReference type="SUPFAM" id="SSF52172">
    <property type="entry name" value="CheY-like"/>
    <property type="match status" value="1"/>
</dbReference>
<organism evidence="8 9">
    <name type="scientific">Dyadobacter fermentans</name>
    <dbReference type="NCBI Taxonomy" id="94254"/>
    <lineage>
        <taxon>Bacteria</taxon>
        <taxon>Pseudomonadati</taxon>
        <taxon>Bacteroidota</taxon>
        <taxon>Cytophagia</taxon>
        <taxon>Cytophagales</taxon>
        <taxon>Spirosomataceae</taxon>
        <taxon>Dyadobacter</taxon>
    </lineage>
</organism>
<protein>
    <submittedName>
        <fullName evidence="8">DNA-binding NarL/FixJ family response regulator</fullName>
    </submittedName>
</protein>
<evidence type="ECO:0000256" key="2">
    <source>
        <dbReference type="ARBA" id="ARBA00023015"/>
    </source>
</evidence>
<dbReference type="PROSITE" id="PS50043">
    <property type="entry name" value="HTH_LUXR_2"/>
    <property type="match status" value="1"/>
</dbReference>
<dbReference type="Pfam" id="PF00072">
    <property type="entry name" value="Response_reg"/>
    <property type="match status" value="1"/>
</dbReference>
<evidence type="ECO:0000259" key="6">
    <source>
        <dbReference type="PROSITE" id="PS50043"/>
    </source>
</evidence>
<feature type="modified residue" description="4-aspartylphosphate" evidence="5">
    <location>
        <position position="68"/>
    </location>
</feature>
<dbReference type="SMART" id="SM00448">
    <property type="entry name" value="REC"/>
    <property type="match status" value="1"/>
</dbReference>
<keyword evidence="2" id="KW-0805">Transcription regulation</keyword>
<dbReference type="PROSITE" id="PS00622">
    <property type="entry name" value="HTH_LUXR_1"/>
    <property type="match status" value="1"/>
</dbReference>
<keyword evidence="9" id="KW-1185">Reference proteome</keyword>
<sequence length="234" mass="25924">MKCPFNIFSTTKLKPVKIAIADDHKLFRQGLGQILARNEDYQVVLEVASGEELLEEIGNAAPDVVLLDLFMKGMDGKEVAGLLLKQYPDVKIIILSMNYSPEHILQLMRVGVHGYLPKDIDQGILSDAIGQVVTKGYYINDDIAQVMRQGLQAGDIKPTRSKVAIPSLNVGLTDREMEVLALICKGYNTAKIAEELFISYRTVEGHRKNLLEKTGASNSVSLAIFAVKYQLLDF</sequence>
<comment type="caution">
    <text evidence="8">The sequence shown here is derived from an EMBL/GenBank/DDBJ whole genome shotgun (WGS) entry which is preliminary data.</text>
</comment>
<dbReference type="InterPro" id="IPR000792">
    <property type="entry name" value="Tscrpt_reg_LuxR_C"/>
</dbReference>
<dbReference type="EMBL" id="JAVDTI010000009">
    <property type="protein sequence ID" value="MDR6809467.1"/>
    <property type="molecule type" value="Genomic_DNA"/>
</dbReference>
<dbReference type="PROSITE" id="PS50110">
    <property type="entry name" value="RESPONSE_REGULATORY"/>
    <property type="match status" value="1"/>
</dbReference>
<keyword evidence="4" id="KW-0804">Transcription</keyword>
<gene>
    <name evidence="8" type="ORF">J2W84_006538</name>
</gene>
<keyword evidence="3 8" id="KW-0238">DNA-binding</keyword>
<proteinExistence type="predicted"/>
<reference evidence="8 9" key="1">
    <citation type="submission" date="2023-07" db="EMBL/GenBank/DDBJ databases">
        <title>Sorghum-associated microbial communities from plants grown in Nebraska, USA.</title>
        <authorList>
            <person name="Schachtman D."/>
        </authorList>
    </citation>
    <scope>NUCLEOTIDE SEQUENCE [LARGE SCALE GENOMIC DNA]</scope>
    <source>
        <strain evidence="8 9">BE57</strain>
    </source>
</reference>
<feature type="domain" description="Response regulatory" evidence="7">
    <location>
        <begin position="17"/>
        <end position="133"/>
    </location>
</feature>
<name>A0ABU1R7S2_9BACT</name>
<dbReference type="InterPro" id="IPR039420">
    <property type="entry name" value="WalR-like"/>
</dbReference>
<evidence type="ECO:0000256" key="5">
    <source>
        <dbReference type="PROSITE-ProRule" id="PRU00169"/>
    </source>
</evidence>
<dbReference type="GO" id="GO:0003677">
    <property type="term" value="F:DNA binding"/>
    <property type="evidence" value="ECO:0007669"/>
    <property type="project" value="UniProtKB-KW"/>
</dbReference>
<evidence type="ECO:0000256" key="4">
    <source>
        <dbReference type="ARBA" id="ARBA00023163"/>
    </source>
</evidence>
<dbReference type="CDD" id="cd06170">
    <property type="entry name" value="LuxR_C_like"/>
    <property type="match status" value="1"/>
</dbReference>
<evidence type="ECO:0000313" key="8">
    <source>
        <dbReference type="EMBL" id="MDR6809467.1"/>
    </source>
</evidence>
<dbReference type="CDD" id="cd17535">
    <property type="entry name" value="REC_NarL-like"/>
    <property type="match status" value="1"/>
</dbReference>
<dbReference type="SUPFAM" id="SSF46894">
    <property type="entry name" value="C-terminal effector domain of the bipartite response regulators"/>
    <property type="match status" value="1"/>
</dbReference>
<feature type="domain" description="HTH luxR-type" evidence="6">
    <location>
        <begin position="165"/>
        <end position="230"/>
    </location>
</feature>
<dbReference type="PANTHER" id="PTHR43214">
    <property type="entry name" value="TWO-COMPONENT RESPONSE REGULATOR"/>
    <property type="match status" value="1"/>
</dbReference>
<evidence type="ECO:0000313" key="9">
    <source>
        <dbReference type="Proteomes" id="UP001264980"/>
    </source>
</evidence>
<dbReference type="InterPro" id="IPR011006">
    <property type="entry name" value="CheY-like_superfamily"/>
</dbReference>
<dbReference type="SMART" id="SM00421">
    <property type="entry name" value="HTH_LUXR"/>
    <property type="match status" value="1"/>
</dbReference>
<dbReference type="InterPro" id="IPR001789">
    <property type="entry name" value="Sig_transdc_resp-reg_receiver"/>
</dbReference>
<dbReference type="Pfam" id="PF00196">
    <property type="entry name" value="GerE"/>
    <property type="match status" value="1"/>
</dbReference>
<dbReference type="InterPro" id="IPR016032">
    <property type="entry name" value="Sig_transdc_resp-reg_C-effctor"/>
</dbReference>
<dbReference type="Gene3D" id="3.40.50.2300">
    <property type="match status" value="1"/>
</dbReference>